<dbReference type="GO" id="GO:0034040">
    <property type="term" value="F:ATPase-coupled lipid transmembrane transporter activity"/>
    <property type="evidence" value="ECO:0007669"/>
    <property type="project" value="InterPro"/>
</dbReference>
<dbReference type="InterPro" id="IPR036640">
    <property type="entry name" value="ABC1_TM_sf"/>
</dbReference>
<dbReference type="CDD" id="cd18552">
    <property type="entry name" value="ABC_6TM_MsbA_like"/>
    <property type="match status" value="1"/>
</dbReference>
<evidence type="ECO:0000256" key="4">
    <source>
        <dbReference type="ARBA" id="ARBA00022692"/>
    </source>
</evidence>
<dbReference type="Gene3D" id="3.40.50.300">
    <property type="entry name" value="P-loop containing nucleotide triphosphate hydrolases"/>
    <property type="match status" value="1"/>
</dbReference>
<dbReference type="GO" id="GO:0016887">
    <property type="term" value="F:ATP hydrolysis activity"/>
    <property type="evidence" value="ECO:0007669"/>
    <property type="project" value="InterPro"/>
</dbReference>
<dbReference type="SUPFAM" id="SSF52540">
    <property type="entry name" value="P-loop containing nucleoside triphosphate hydrolases"/>
    <property type="match status" value="1"/>
</dbReference>
<dbReference type="GO" id="GO:0005524">
    <property type="term" value="F:ATP binding"/>
    <property type="evidence" value="ECO:0007669"/>
    <property type="project" value="UniProtKB-KW"/>
</dbReference>
<evidence type="ECO:0000313" key="15">
    <source>
        <dbReference type="Proteomes" id="UP000305881"/>
    </source>
</evidence>
<evidence type="ECO:0000313" key="14">
    <source>
        <dbReference type="EMBL" id="QCW80926.1"/>
    </source>
</evidence>
<accession>A0A4P9UN75</accession>
<dbReference type="CDD" id="cd03251">
    <property type="entry name" value="ABCC_MsbA"/>
    <property type="match status" value="1"/>
</dbReference>
<evidence type="ECO:0000256" key="6">
    <source>
        <dbReference type="ARBA" id="ARBA00022840"/>
    </source>
</evidence>
<dbReference type="PROSITE" id="PS50893">
    <property type="entry name" value="ABC_TRANSPORTER_2"/>
    <property type="match status" value="1"/>
</dbReference>
<keyword evidence="9" id="KW-0445">Lipid transport</keyword>
<dbReference type="InterPro" id="IPR011527">
    <property type="entry name" value="ABC1_TM_dom"/>
</dbReference>
<evidence type="ECO:0000256" key="11">
    <source>
        <dbReference type="SAM" id="Phobius"/>
    </source>
</evidence>
<dbReference type="Proteomes" id="UP000305881">
    <property type="component" value="Chromosome"/>
</dbReference>
<dbReference type="InterPro" id="IPR039421">
    <property type="entry name" value="Type_1_exporter"/>
</dbReference>
<dbReference type="KEGG" id="mbur:EQU24_00620"/>
<feature type="transmembrane region" description="Helical" evidence="11">
    <location>
        <begin position="164"/>
        <end position="187"/>
    </location>
</feature>
<dbReference type="RefSeq" id="WP_017841365.1">
    <property type="nucleotide sequence ID" value="NZ_CP035467.1"/>
</dbReference>
<dbReference type="InterPro" id="IPR011917">
    <property type="entry name" value="ABC_transpr_lipidA"/>
</dbReference>
<dbReference type="EMBL" id="CP035467">
    <property type="protein sequence ID" value="QCW80926.1"/>
    <property type="molecule type" value="Genomic_DNA"/>
</dbReference>
<evidence type="ECO:0000259" key="13">
    <source>
        <dbReference type="PROSITE" id="PS50929"/>
    </source>
</evidence>
<dbReference type="AlphaFoldDB" id="A0A4P9UN75"/>
<keyword evidence="7" id="KW-1278">Translocase</keyword>
<evidence type="ECO:0000256" key="5">
    <source>
        <dbReference type="ARBA" id="ARBA00022741"/>
    </source>
</evidence>
<sequence>MKIFKLKKQKKAKVGYQVYKRLLSYVRPYKSWFFLSIIGFFIYAATQPLFAAILKHIIDSLQSGSREDVGLMPLLFIGLILLRGTGSYLGNYFIAKVSTSIVHALRCEIFNHYTGLPTNYFDSNNSGYMMSRITHNVGEVTQATTDSVQIVIKEGLTALGLVLYLFYMNWLLTLAFLSVTPFIVWLVKYVSKRLRALSKDIQNSIGNLTHITSELVNGHRIVRSYGGEEYEKNRFKEGSQFHRRQSLKLAATSALHGPLLQLIISIALAGLMYMSLTLMQEATAGEFVAFLTAAFLLPRPIRQLSDANSKIQKGVVAAESLFTILDEPLENDSGGYESKHCSGKIEFKNVRFKYQGAESEALKGISFTVEPGQTVALVGASGGGKSTLINLLPRFYEYSSGQILLDGVDITAYKLENLRRQIAVVTQQVTLFNDTVANNIAYGALQGVSLESVKQAAKDAYAMNFIQKMPKGLQTEIGENGVKLSGGQKQRLALARALLKNAPVLILDEATSALDTESERYIQKALQNVLTNRTTIVVAHRLSTIESADVILVMENGQIVERGSHKELIEKKGLYARLYEMQFNGETKYAG</sequence>
<feature type="domain" description="ABC transporter" evidence="12">
    <location>
        <begin position="345"/>
        <end position="581"/>
    </location>
</feature>
<dbReference type="SUPFAM" id="SSF90123">
    <property type="entry name" value="ABC transporter transmembrane region"/>
    <property type="match status" value="1"/>
</dbReference>
<evidence type="ECO:0000256" key="3">
    <source>
        <dbReference type="ARBA" id="ARBA00022475"/>
    </source>
</evidence>
<dbReference type="NCBIfam" id="TIGR02203">
    <property type="entry name" value="MsbA_lipidA"/>
    <property type="match status" value="1"/>
</dbReference>
<evidence type="ECO:0000256" key="1">
    <source>
        <dbReference type="ARBA" id="ARBA00004651"/>
    </source>
</evidence>
<evidence type="ECO:0000259" key="12">
    <source>
        <dbReference type="PROSITE" id="PS50893"/>
    </source>
</evidence>
<comment type="subcellular location">
    <subcellularLocation>
        <location evidence="1">Cell membrane</location>
        <topology evidence="1">Multi-pass membrane protein</topology>
    </subcellularLocation>
</comment>
<evidence type="ECO:0000256" key="8">
    <source>
        <dbReference type="ARBA" id="ARBA00022989"/>
    </source>
</evidence>
<organism evidence="14 15">
    <name type="scientific">Methylotuvimicrobium buryatense</name>
    <name type="common">Methylomicrobium buryatense</name>
    <dbReference type="NCBI Taxonomy" id="95641"/>
    <lineage>
        <taxon>Bacteria</taxon>
        <taxon>Pseudomonadati</taxon>
        <taxon>Pseudomonadota</taxon>
        <taxon>Gammaproteobacteria</taxon>
        <taxon>Methylococcales</taxon>
        <taxon>Methylococcaceae</taxon>
        <taxon>Methylotuvimicrobium</taxon>
    </lineage>
</organism>
<keyword evidence="3" id="KW-1003">Cell membrane</keyword>
<dbReference type="GO" id="GO:0005886">
    <property type="term" value="C:plasma membrane"/>
    <property type="evidence" value="ECO:0007669"/>
    <property type="project" value="UniProtKB-SubCell"/>
</dbReference>
<gene>
    <name evidence="14" type="primary">msbA</name>
    <name evidence="14" type="ORF">EQU24_00620</name>
</gene>
<dbReference type="InterPro" id="IPR017871">
    <property type="entry name" value="ABC_transporter-like_CS"/>
</dbReference>
<dbReference type="OrthoDB" id="9806127at2"/>
<dbReference type="PROSITE" id="PS00211">
    <property type="entry name" value="ABC_TRANSPORTER_1"/>
    <property type="match status" value="1"/>
</dbReference>
<feature type="transmembrane region" description="Helical" evidence="11">
    <location>
        <begin position="74"/>
        <end position="95"/>
    </location>
</feature>
<evidence type="ECO:0000256" key="7">
    <source>
        <dbReference type="ARBA" id="ARBA00022967"/>
    </source>
</evidence>
<keyword evidence="6" id="KW-0067">ATP-binding</keyword>
<name>A0A4P9UN75_METBY</name>
<dbReference type="FunFam" id="3.40.50.300:FF:000140">
    <property type="entry name" value="Lipid A export ATP-binding/permease protein MsbA"/>
    <property type="match status" value="1"/>
</dbReference>
<dbReference type="Pfam" id="PF00005">
    <property type="entry name" value="ABC_tran"/>
    <property type="match status" value="1"/>
</dbReference>
<dbReference type="GO" id="GO:0015421">
    <property type="term" value="F:ABC-type oligopeptide transporter activity"/>
    <property type="evidence" value="ECO:0007669"/>
    <property type="project" value="TreeGrafter"/>
</dbReference>
<proteinExistence type="predicted"/>
<keyword evidence="10 11" id="KW-0472">Membrane</keyword>
<dbReference type="PANTHER" id="PTHR43394">
    <property type="entry name" value="ATP-DEPENDENT PERMEASE MDL1, MITOCHONDRIAL"/>
    <property type="match status" value="1"/>
</dbReference>
<dbReference type="PROSITE" id="PS50929">
    <property type="entry name" value="ABC_TM1F"/>
    <property type="match status" value="1"/>
</dbReference>
<dbReference type="PANTHER" id="PTHR43394:SF1">
    <property type="entry name" value="ATP-BINDING CASSETTE SUB-FAMILY B MEMBER 10, MITOCHONDRIAL"/>
    <property type="match status" value="1"/>
</dbReference>
<dbReference type="Pfam" id="PF00664">
    <property type="entry name" value="ABC_membrane"/>
    <property type="match status" value="1"/>
</dbReference>
<feature type="transmembrane region" description="Helical" evidence="11">
    <location>
        <begin position="32"/>
        <end position="54"/>
    </location>
</feature>
<keyword evidence="8 11" id="KW-1133">Transmembrane helix</keyword>
<dbReference type="InterPro" id="IPR027417">
    <property type="entry name" value="P-loop_NTPase"/>
</dbReference>
<keyword evidence="5" id="KW-0547">Nucleotide-binding</keyword>
<evidence type="ECO:0000256" key="10">
    <source>
        <dbReference type="ARBA" id="ARBA00023136"/>
    </source>
</evidence>
<keyword evidence="2" id="KW-0813">Transport</keyword>
<keyword evidence="15" id="KW-1185">Reference proteome</keyword>
<reference evidence="15" key="1">
    <citation type="journal article" date="2019" name="J. Bacteriol.">
        <title>A Mutagenic Screen Identifies a TonB-Dependent Receptor Required for the Lanthanide Metal Switch in the Type I Methanotroph 'Methylotuvimicrobium buryatense' 5GB1C.</title>
        <authorList>
            <person name="Groom J.D."/>
            <person name="Ford S.M."/>
            <person name="Pesesky M.W."/>
            <person name="Lidstrom M.E."/>
        </authorList>
    </citation>
    <scope>NUCLEOTIDE SEQUENCE [LARGE SCALE GENOMIC DNA]</scope>
    <source>
        <strain evidence="15">5GB1C</strain>
    </source>
</reference>
<dbReference type="SMART" id="SM00382">
    <property type="entry name" value="AAA"/>
    <property type="match status" value="1"/>
</dbReference>
<protein>
    <submittedName>
        <fullName evidence="14">Lipid A export permease/ATP-binding protein MsbA</fullName>
    </submittedName>
</protein>
<evidence type="ECO:0000256" key="9">
    <source>
        <dbReference type="ARBA" id="ARBA00023055"/>
    </source>
</evidence>
<feature type="domain" description="ABC transmembrane type-1" evidence="13">
    <location>
        <begin position="34"/>
        <end position="313"/>
    </location>
</feature>
<keyword evidence="4 11" id="KW-0812">Transmembrane</keyword>
<dbReference type="InterPro" id="IPR003439">
    <property type="entry name" value="ABC_transporter-like_ATP-bd"/>
</dbReference>
<dbReference type="Gene3D" id="1.20.1560.10">
    <property type="entry name" value="ABC transporter type 1, transmembrane domain"/>
    <property type="match status" value="1"/>
</dbReference>
<dbReference type="InterPro" id="IPR003593">
    <property type="entry name" value="AAA+_ATPase"/>
</dbReference>
<dbReference type="STRING" id="675511.GCA_000341735_02880"/>
<evidence type="ECO:0000256" key="2">
    <source>
        <dbReference type="ARBA" id="ARBA00022448"/>
    </source>
</evidence>